<dbReference type="OrthoDB" id="7873822at2"/>
<protein>
    <recommendedName>
        <fullName evidence="4">DUF2269 family protein</fullName>
    </recommendedName>
</protein>
<organism evidence="2 3">
    <name type="scientific">Tabrizicola piscis</name>
    <dbReference type="NCBI Taxonomy" id="2494374"/>
    <lineage>
        <taxon>Bacteria</taxon>
        <taxon>Pseudomonadati</taxon>
        <taxon>Pseudomonadota</taxon>
        <taxon>Alphaproteobacteria</taxon>
        <taxon>Rhodobacterales</taxon>
        <taxon>Paracoccaceae</taxon>
        <taxon>Tabrizicola</taxon>
    </lineage>
</organism>
<name>A0A3S8U3T9_9RHOB</name>
<evidence type="ECO:0000313" key="2">
    <source>
        <dbReference type="EMBL" id="AZL58292.1"/>
    </source>
</evidence>
<proteinExistence type="predicted"/>
<gene>
    <name evidence="2" type="ORF">EI545_05215</name>
</gene>
<dbReference type="KEGG" id="taw:EI545_05215"/>
<accession>A0A3S8U3T9</accession>
<dbReference type="EMBL" id="CP034328">
    <property type="protein sequence ID" value="AZL58292.1"/>
    <property type="molecule type" value="Genomic_DNA"/>
</dbReference>
<feature type="transmembrane region" description="Helical" evidence="1">
    <location>
        <begin position="135"/>
        <end position="156"/>
    </location>
</feature>
<keyword evidence="1" id="KW-1133">Transmembrane helix</keyword>
<evidence type="ECO:0008006" key="4">
    <source>
        <dbReference type="Google" id="ProtNLM"/>
    </source>
</evidence>
<keyword evidence="1" id="KW-0812">Transmembrane</keyword>
<reference evidence="2 3" key="1">
    <citation type="submission" date="2018-12" db="EMBL/GenBank/DDBJ databases">
        <title>Complete genome sequencing of Tabrizicola sp. K13M18.</title>
        <authorList>
            <person name="Bae J.-W."/>
        </authorList>
    </citation>
    <scope>NUCLEOTIDE SEQUENCE [LARGE SCALE GENOMIC DNA]</scope>
    <source>
        <strain evidence="2 3">K13M18</strain>
    </source>
</reference>
<sequence length="158" mass="17209">MHDLVTLLATACFTFAAGIFTVLSMVEKPVWSLMRDPNSPRADDRIVRDIHAQLRRVIHLLPPIMMTTMAGGAVLLGLQAWRAGFDLVSLLILLHFGLCMAYLLSILRARIRAVDLTPSDGAIGPVRMGLGQLAALHHVGLFTAASVTVLQIIFALTR</sequence>
<dbReference type="Proteomes" id="UP000282002">
    <property type="component" value="Chromosome"/>
</dbReference>
<dbReference type="AlphaFoldDB" id="A0A3S8U3T9"/>
<evidence type="ECO:0000313" key="3">
    <source>
        <dbReference type="Proteomes" id="UP000282002"/>
    </source>
</evidence>
<feature type="transmembrane region" description="Helical" evidence="1">
    <location>
        <begin position="6"/>
        <end position="26"/>
    </location>
</feature>
<dbReference type="RefSeq" id="WP_125324493.1">
    <property type="nucleotide sequence ID" value="NZ_CP034328.1"/>
</dbReference>
<evidence type="ECO:0000256" key="1">
    <source>
        <dbReference type="SAM" id="Phobius"/>
    </source>
</evidence>
<keyword evidence="3" id="KW-1185">Reference proteome</keyword>
<keyword evidence="1" id="KW-0472">Membrane</keyword>
<feature type="transmembrane region" description="Helical" evidence="1">
    <location>
        <begin position="60"/>
        <end position="81"/>
    </location>
</feature>
<feature type="transmembrane region" description="Helical" evidence="1">
    <location>
        <begin position="87"/>
        <end position="107"/>
    </location>
</feature>